<gene>
    <name evidence="2" type="ORF">NCU00867</name>
</gene>
<sequence length="303" mass="33724">MAGPKPTSSSSSTTTTILLSIPFLIVALLLTRAPTFTMTSVAPTKAWADQPIKLITTPQYATKKTDIFTSGATHMALLHNSIFRGYNSIYQQAAHVADQDKADFVGYCLTWYRFVKSHHDDEEQSLFPKIEDLLQDKTVFEETHKEHEAFLPGLAEFEKYLGGLKSPNDFSGDELLRIMGTFQDSFSDHFHSEISTISKLSEHANAPKEGTPEHTAAVTTFKTWGKATVTKAGVTDCVPFFLLNLDRTVEDGMWANWPPMPAPIKWGLVNIAGALHSGWWKFSSCDAAGRPKELWALRNVEKL</sequence>
<dbReference type="InParanoid" id="Q7SFG4"/>
<evidence type="ECO:0000259" key="1">
    <source>
        <dbReference type="Pfam" id="PF01814"/>
    </source>
</evidence>
<dbReference type="InterPro" id="IPR053206">
    <property type="entry name" value="Dimeric_xanthone_biosynth"/>
</dbReference>
<accession>Q7SFG4</accession>
<organism evidence="2 3">
    <name type="scientific">Neurospora crassa (strain ATCC 24698 / 74-OR23-1A / CBS 708.71 / DSM 1257 / FGSC 987)</name>
    <dbReference type="NCBI Taxonomy" id="367110"/>
    <lineage>
        <taxon>Eukaryota</taxon>
        <taxon>Fungi</taxon>
        <taxon>Dikarya</taxon>
        <taxon>Ascomycota</taxon>
        <taxon>Pezizomycotina</taxon>
        <taxon>Sordariomycetes</taxon>
        <taxon>Sordariomycetidae</taxon>
        <taxon>Sordariales</taxon>
        <taxon>Sordariaceae</taxon>
        <taxon>Neurospora</taxon>
    </lineage>
</organism>
<feature type="domain" description="Hemerythrin-like" evidence="1">
    <location>
        <begin position="75"/>
        <end position="195"/>
    </location>
</feature>
<dbReference type="PaxDb" id="5141-EFNCRP00000000560"/>
<evidence type="ECO:0000313" key="3">
    <source>
        <dbReference type="Proteomes" id="UP000001805"/>
    </source>
</evidence>
<dbReference type="RefSeq" id="XP_964783.3">
    <property type="nucleotide sequence ID" value="XM_959690.3"/>
</dbReference>
<name>Q7SFG4_NEUCR</name>
<protein>
    <recommendedName>
        <fullName evidence="1">Hemerythrin-like domain-containing protein</fullName>
    </recommendedName>
</protein>
<dbReference type="SMR" id="Q7SFG4"/>
<dbReference type="VEuPathDB" id="FungiDB:NCU00867"/>
<reference evidence="2 3" key="1">
    <citation type="journal article" date="2003" name="Nature">
        <title>The genome sequence of the filamentous fungus Neurospora crassa.</title>
        <authorList>
            <person name="Galagan J.E."/>
            <person name="Calvo S.E."/>
            <person name="Borkovich K.A."/>
            <person name="Selker E.U."/>
            <person name="Read N.D."/>
            <person name="Jaffe D."/>
            <person name="FitzHugh W."/>
            <person name="Ma L.J."/>
            <person name="Smirnov S."/>
            <person name="Purcell S."/>
            <person name="Rehman B."/>
            <person name="Elkins T."/>
            <person name="Engels R."/>
            <person name="Wang S."/>
            <person name="Nielsen C.B."/>
            <person name="Butler J."/>
            <person name="Endrizzi M."/>
            <person name="Qui D."/>
            <person name="Ianakiev P."/>
            <person name="Bell-Pedersen D."/>
            <person name="Nelson M.A."/>
            <person name="Werner-Washburne M."/>
            <person name="Selitrennikoff C.P."/>
            <person name="Kinsey J.A."/>
            <person name="Braun E.L."/>
            <person name="Zelter A."/>
            <person name="Schulte U."/>
            <person name="Kothe G.O."/>
            <person name="Jedd G."/>
            <person name="Mewes W."/>
            <person name="Staben C."/>
            <person name="Marcotte E."/>
            <person name="Greenberg D."/>
            <person name="Roy A."/>
            <person name="Foley K."/>
            <person name="Naylor J."/>
            <person name="Stange-Thomann N."/>
            <person name="Barrett R."/>
            <person name="Gnerre S."/>
            <person name="Kamal M."/>
            <person name="Kamvysselis M."/>
            <person name="Mauceli E."/>
            <person name="Bielke C."/>
            <person name="Rudd S."/>
            <person name="Frishman D."/>
            <person name="Krystofova S."/>
            <person name="Rasmussen C."/>
            <person name="Metzenberg R.L."/>
            <person name="Perkins D.D."/>
            <person name="Kroken S."/>
            <person name="Cogoni C."/>
            <person name="Macino G."/>
            <person name="Catcheside D."/>
            <person name="Li W."/>
            <person name="Pratt R.J."/>
            <person name="Osmani S.A."/>
            <person name="DeSouza C.P."/>
            <person name="Glass L."/>
            <person name="Orbach M.J."/>
            <person name="Berglund J.A."/>
            <person name="Voelker R."/>
            <person name="Yarden O."/>
            <person name="Plamann M."/>
            <person name="Seiler S."/>
            <person name="Dunlap J."/>
            <person name="Radford A."/>
            <person name="Aramayo R."/>
            <person name="Natvig D.O."/>
            <person name="Alex L.A."/>
            <person name="Mannhaupt G."/>
            <person name="Ebbole D.J."/>
            <person name="Freitag M."/>
            <person name="Paulsen I."/>
            <person name="Sachs M.S."/>
            <person name="Lander E.S."/>
            <person name="Nusbaum C."/>
            <person name="Birren B."/>
        </authorList>
    </citation>
    <scope>NUCLEOTIDE SEQUENCE [LARGE SCALE GENOMIC DNA]</scope>
    <source>
        <strain evidence="3">ATCC 24698 / 74-OR23-1A / CBS 708.71 / DSM 1257 / FGSC 987</strain>
    </source>
</reference>
<dbReference type="CDD" id="cd12108">
    <property type="entry name" value="Hr-like"/>
    <property type="match status" value="1"/>
</dbReference>
<keyword evidence="3" id="KW-1185">Reference proteome</keyword>
<dbReference type="HOGENOM" id="CLU_066708_0_0_1"/>
<proteinExistence type="predicted"/>
<dbReference type="Gene3D" id="1.20.120.520">
    <property type="entry name" value="nmb1532 protein domain like"/>
    <property type="match status" value="1"/>
</dbReference>
<evidence type="ECO:0000313" key="2">
    <source>
        <dbReference type="EMBL" id="EAA35547.3"/>
    </source>
</evidence>
<dbReference type="KEGG" id="ncr:NCU00867"/>
<dbReference type="PANTHER" id="PTHR38048">
    <property type="entry name" value="EXPRESSED PROTEIN"/>
    <property type="match status" value="1"/>
</dbReference>
<dbReference type="OrthoDB" id="58416at2759"/>
<dbReference type="Pfam" id="PF01814">
    <property type="entry name" value="Hemerythrin"/>
    <property type="match status" value="1"/>
</dbReference>
<dbReference type="InterPro" id="IPR012312">
    <property type="entry name" value="Hemerythrin-like"/>
</dbReference>
<dbReference type="AlphaFoldDB" id="Q7SFG4"/>
<dbReference type="Proteomes" id="UP000001805">
    <property type="component" value="Chromosome 1, Linkage Group I"/>
</dbReference>
<dbReference type="GeneID" id="3880944"/>
<dbReference type="EMBL" id="CM002236">
    <property type="protein sequence ID" value="EAA35547.3"/>
    <property type="molecule type" value="Genomic_DNA"/>
</dbReference>
<dbReference type="PANTHER" id="PTHR38048:SF2">
    <property type="entry name" value="HEMERYTHRIN-LIKE DOMAIN-CONTAINING PROTEIN"/>
    <property type="match status" value="1"/>
</dbReference>